<evidence type="ECO:0000313" key="1">
    <source>
        <dbReference type="EMBL" id="EPG75365.1"/>
    </source>
</evidence>
<name>S3VFU3_9LEPT</name>
<accession>S3VFU3</accession>
<dbReference type="Proteomes" id="UP000014540">
    <property type="component" value="Unassembled WGS sequence"/>
</dbReference>
<sequence>MIFKEGCATAFFKEPMSKIFGMNLSLDNLTDRPKILEMEEKLFEATDHKQRISLVGRFLLSELKDIRPDMLIFETKLTPRE</sequence>
<protein>
    <submittedName>
        <fullName evidence="1">Uncharacterized protein</fullName>
    </submittedName>
</protein>
<dbReference type="RefSeq" id="WP_016548456.1">
    <property type="nucleotide sequence ID" value="NZ_AKWZ02000003.1"/>
</dbReference>
<dbReference type="OrthoDB" id="323290at2"/>
<evidence type="ECO:0000313" key="2">
    <source>
        <dbReference type="Proteomes" id="UP000014540"/>
    </source>
</evidence>
<gene>
    <name evidence="1" type="ORF">LEP1GSC058_1931</name>
</gene>
<dbReference type="AlphaFoldDB" id="S3VFU3"/>
<reference evidence="1" key="1">
    <citation type="submission" date="2013-04" db="EMBL/GenBank/DDBJ databases">
        <authorList>
            <person name="Harkins D.M."/>
            <person name="Durkin A.S."/>
            <person name="Selengut J.D."/>
            <person name="Sanka R."/>
            <person name="DePew J."/>
            <person name="Purushe J."/>
            <person name="Ahmed A."/>
            <person name="van der Linden H."/>
            <person name="Goris M.G.A."/>
            <person name="Hartskeerl R.A."/>
            <person name="Vinetz J.M."/>
            <person name="Sutton G.G."/>
            <person name="Nelson W.C."/>
            <person name="Fouts D.E."/>
        </authorList>
    </citation>
    <scope>NUCLEOTIDE SEQUENCE [LARGE SCALE GENOMIC DNA]</scope>
    <source>
        <strain evidence="1">BUT 6</strain>
    </source>
</reference>
<dbReference type="EMBL" id="AKWZ02000003">
    <property type="protein sequence ID" value="EPG75365.1"/>
    <property type="molecule type" value="Genomic_DNA"/>
</dbReference>
<keyword evidence="2" id="KW-1185">Reference proteome</keyword>
<comment type="caution">
    <text evidence="1">The sequence shown here is derived from an EMBL/GenBank/DDBJ whole genome shotgun (WGS) entry which is preliminary data.</text>
</comment>
<dbReference type="STRING" id="1193011.LEP1GSC058_1931"/>
<proteinExistence type="predicted"/>
<organism evidence="1 2">
    <name type="scientific">Leptospira fainei serovar Hurstbridge str. BUT 6</name>
    <dbReference type="NCBI Taxonomy" id="1193011"/>
    <lineage>
        <taxon>Bacteria</taxon>
        <taxon>Pseudomonadati</taxon>
        <taxon>Spirochaetota</taxon>
        <taxon>Spirochaetia</taxon>
        <taxon>Leptospirales</taxon>
        <taxon>Leptospiraceae</taxon>
        <taxon>Leptospira</taxon>
    </lineage>
</organism>